<dbReference type="Proteomes" id="UP001203423">
    <property type="component" value="Unassembled WGS sequence"/>
</dbReference>
<comment type="caution">
    <text evidence="1">The sequence shown here is derived from an EMBL/GenBank/DDBJ whole genome shotgun (WGS) entry which is preliminary data.</text>
</comment>
<evidence type="ECO:0000313" key="2">
    <source>
        <dbReference type="Proteomes" id="UP001203423"/>
    </source>
</evidence>
<sequence length="61" mass="6595">STYPTRGCQEERPLTILFPSNGLCYIVRLASLFRVIGASGDTDGSLISGEQGFIRLHVALP</sequence>
<name>A0ABT0LAJ4_9GAMM</name>
<dbReference type="EMBL" id="JAKIKS010000027">
    <property type="protein sequence ID" value="MCL1124584.1"/>
    <property type="molecule type" value="Genomic_DNA"/>
</dbReference>
<dbReference type="RefSeq" id="WP_248939863.1">
    <property type="nucleotide sequence ID" value="NZ_JAKIKS010000027.1"/>
</dbReference>
<gene>
    <name evidence="1" type="ORF">L2764_08875</name>
</gene>
<organism evidence="1 2">
    <name type="scientific">Shewanella surugensis</name>
    <dbReference type="NCBI Taxonomy" id="212020"/>
    <lineage>
        <taxon>Bacteria</taxon>
        <taxon>Pseudomonadati</taxon>
        <taxon>Pseudomonadota</taxon>
        <taxon>Gammaproteobacteria</taxon>
        <taxon>Alteromonadales</taxon>
        <taxon>Shewanellaceae</taxon>
        <taxon>Shewanella</taxon>
    </lineage>
</organism>
<keyword evidence="2" id="KW-1185">Reference proteome</keyword>
<reference evidence="1 2" key="1">
    <citation type="submission" date="2022-01" db="EMBL/GenBank/DDBJ databases">
        <title>Whole genome-based taxonomy of the Shewanellaceae.</title>
        <authorList>
            <person name="Martin-Rodriguez A.J."/>
        </authorList>
    </citation>
    <scope>NUCLEOTIDE SEQUENCE [LARGE SCALE GENOMIC DNA]</scope>
    <source>
        <strain evidence="1 2">DSM 17177</strain>
    </source>
</reference>
<evidence type="ECO:0000313" key="1">
    <source>
        <dbReference type="EMBL" id="MCL1124584.1"/>
    </source>
</evidence>
<feature type="non-terminal residue" evidence="1">
    <location>
        <position position="1"/>
    </location>
</feature>
<proteinExistence type="predicted"/>
<protein>
    <submittedName>
        <fullName evidence="1">Uncharacterized protein</fullName>
    </submittedName>
</protein>
<accession>A0ABT0LAJ4</accession>